<dbReference type="Pfam" id="PF03151">
    <property type="entry name" value="TPT"/>
    <property type="match status" value="1"/>
</dbReference>
<name>A0AAN9Y2K1_9HEMI</name>
<dbReference type="AlphaFoldDB" id="A0AAN9Y2K1"/>
<protein>
    <recommendedName>
        <fullName evidence="6">Sugar phosphate transporter domain-containing protein</fullName>
    </recommendedName>
</protein>
<evidence type="ECO:0000313" key="7">
    <source>
        <dbReference type="EMBL" id="KAK7583997.1"/>
    </source>
</evidence>
<feature type="transmembrane region" description="Helical" evidence="5">
    <location>
        <begin position="39"/>
        <end position="60"/>
    </location>
</feature>
<feature type="transmembrane region" description="Helical" evidence="5">
    <location>
        <begin position="105"/>
        <end position="125"/>
    </location>
</feature>
<keyword evidence="2 5" id="KW-0812">Transmembrane</keyword>
<dbReference type="SUPFAM" id="SSF103481">
    <property type="entry name" value="Multidrug resistance efflux transporter EmrE"/>
    <property type="match status" value="1"/>
</dbReference>
<comment type="subcellular location">
    <subcellularLocation>
        <location evidence="1">Membrane</location>
        <topology evidence="1">Multi-pass membrane protein</topology>
    </subcellularLocation>
</comment>
<dbReference type="EMBL" id="JBBCAQ010000032">
    <property type="protein sequence ID" value="KAK7583997.1"/>
    <property type="molecule type" value="Genomic_DNA"/>
</dbReference>
<dbReference type="Proteomes" id="UP001367676">
    <property type="component" value="Unassembled WGS sequence"/>
</dbReference>
<evidence type="ECO:0000256" key="2">
    <source>
        <dbReference type="ARBA" id="ARBA00022692"/>
    </source>
</evidence>
<dbReference type="InterPro" id="IPR004853">
    <property type="entry name" value="Sugar_P_trans_dom"/>
</dbReference>
<evidence type="ECO:0000256" key="3">
    <source>
        <dbReference type="ARBA" id="ARBA00022989"/>
    </source>
</evidence>
<dbReference type="InterPro" id="IPR037185">
    <property type="entry name" value="EmrE-like"/>
</dbReference>
<gene>
    <name evidence="7" type="ORF">V9T40_004960</name>
</gene>
<evidence type="ECO:0000256" key="4">
    <source>
        <dbReference type="ARBA" id="ARBA00023136"/>
    </source>
</evidence>
<dbReference type="InterPro" id="IPR050186">
    <property type="entry name" value="TPT_transporter"/>
</dbReference>
<evidence type="ECO:0000256" key="5">
    <source>
        <dbReference type="SAM" id="Phobius"/>
    </source>
</evidence>
<dbReference type="GO" id="GO:0016020">
    <property type="term" value="C:membrane"/>
    <property type="evidence" value="ECO:0007669"/>
    <property type="project" value="UniProtKB-SubCell"/>
</dbReference>
<dbReference type="PANTHER" id="PTHR11132">
    <property type="entry name" value="SOLUTE CARRIER FAMILY 35"/>
    <property type="match status" value="1"/>
</dbReference>
<evidence type="ECO:0000313" key="8">
    <source>
        <dbReference type="Proteomes" id="UP001367676"/>
    </source>
</evidence>
<feature type="transmembrane region" description="Helical" evidence="5">
    <location>
        <begin position="190"/>
        <end position="210"/>
    </location>
</feature>
<feature type="transmembrane region" description="Helical" evidence="5">
    <location>
        <begin position="81"/>
        <end position="99"/>
    </location>
</feature>
<feature type="transmembrane region" description="Helical" evidence="5">
    <location>
        <begin position="230"/>
        <end position="250"/>
    </location>
</feature>
<keyword evidence="4 5" id="KW-0472">Membrane</keyword>
<reference evidence="7 8" key="1">
    <citation type="submission" date="2024-03" db="EMBL/GenBank/DDBJ databases">
        <title>Adaptation during the transition from Ophiocordyceps entomopathogen to insect associate is accompanied by gene loss and intensified selection.</title>
        <authorList>
            <person name="Ward C.M."/>
            <person name="Onetto C.A."/>
            <person name="Borneman A.R."/>
        </authorList>
    </citation>
    <scope>NUCLEOTIDE SEQUENCE [LARGE SCALE GENOMIC DNA]</scope>
    <source>
        <strain evidence="7">AWRI1</strain>
        <tissue evidence="7">Single Adult Female</tissue>
    </source>
</reference>
<feature type="transmembrane region" description="Helical" evidence="5">
    <location>
        <begin position="132"/>
        <end position="149"/>
    </location>
</feature>
<evidence type="ECO:0000256" key="1">
    <source>
        <dbReference type="ARBA" id="ARBA00004141"/>
    </source>
</evidence>
<keyword evidence="3 5" id="KW-1133">Transmembrane helix</keyword>
<feature type="transmembrane region" description="Helical" evidence="5">
    <location>
        <begin position="7"/>
        <end position="27"/>
    </location>
</feature>
<sequence length="317" mass="36108">MEKRSSFWTIAAVVAFYWVISITTVFINKVLLSSDTVRLDAPFFITWFQCVISALYYFIYEFLFEPNVKKSPFQWRILRQVFPLAVVFASMIVFNNLCLKHVDVSFYYIGRSLTTVFNVCLTYVVLRQRTSLKTCFCCVFIVAGFWLGVDQEKFVGTLSVAGTIYGILASLSVAYYAIKVKEVLPQVDSIIWLLSYYCNVYSVFIFIPLIVSSGELQVLYAYDQFFSAYIWLLLVISGLCGLAIGYATALQIKVTSPLTHNISGTAKACAQTVLASYYYNEIKPGLWWISNWIVLIGSLAYAKVRQEEMSKPDQLPK</sequence>
<proteinExistence type="predicted"/>
<evidence type="ECO:0000259" key="6">
    <source>
        <dbReference type="Pfam" id="PF03151"/>
    </source>
</evidence>
<feature type="transmembrane region" description="Helical" evidence="5">
    <location>
        <begin position="155"/>
        <end position="178"/>
    </location>
</feature>
<feature type="domain" description="Sugar phosphate transporter" evidence="6">
    <location>
        <begin position="10"/>
        <end position="270"/>
    </location>
</feature>
<accession>A0AAN9Y2K1</accession>
<comment type="caution">
    <text evidence="7">The sequence shown here is derived from an EMBL/GenBank/DDBJ whole genome shotgun (WGS) entry which is preliminary data.</text>
</comment>
<organism evidence="7 8">
    <name type="scientific">Parthenolecanium corni</name>
    <dbReference type="NCBI Taxonomy" id="536013"/>
    <lineage>
        <taxon>Eukaryota</taxon>
        <taxon>Metazoa</taxon>
        <taxon>Ecdysozoa</taxon>
        <taxon>Arthropoda</taxon>
        <taxon>Hexapoda</taxon>
        <taxon>Insecta</taxon>
        <taxon>Pterygota</taxon>
        <taxon>Neoptera</taxon>
        <taxon>Paraneoptera</taxon>
        <taxon>Hemiptera</taxon>
        <taxon>Sternorrhyncha</taxon>
        <taxon>Coccoidea</taxon>
        <taxon>Coccidae</taxon>
        <taxon>Parthenolecanium</taxon>
    </lineage>
</organism>
<keyword evidence="8" id="KW-1185">Reference proteome</keyword>